<protein>
    <submittedName>
        <fullName evidence="1">Uncharacterized protein</fullName>
    </submittedName>
</protein>
<reference evidence="1" key="1">
    <citation type="journal article" date="2022" name="Plant J.">
        <title>Strategies of tolerance reflected in two North American maple genomes.</title>
        <authorList>
            <person name="McEvoy S.L."/>
            <person name="Sezen U.U."/>
            <person name="Trouern-Trend A."/>
            <person name="McMahon S.M."/>
            <person name="Schaberg P.G."/>
            <person name="Yang J."/>
            <person name="Wegrzyn J.L."/>
            <person name="Swenson N.G."/>
        </authorList>
    </citation>
    <scope>NUCLEOTIDE SEQUENCE</scope>
    <source>
        <strain evidence="1">91603</strain>
    </source>
</reference>
<sequence>MSTQSASIGQPRRPCLWLETSLVVEVCLVVYEVDIVAGEQAKKAKGMDRMNQKEATARLARKKSPPNRGLVEHIYEPDPNVFPEPIMPLREERG</sequence>
<dbReference type="EMBL" id="JAJSOW010000100">
    <property type="protein sequence ID" value="KAI9185680.1"/>
    <property type="molecule type" value="Genomic_DNA"/>
</dbReference>
<organism evidence="1 2">
    <name type="scientific">Acer negundo</name>
    <name type="common">Box elder</name>
    <dbReference type="NCBI Taxonomy" id="4023"/>
    <lineage>
        <taxon>Eukaryota</taxon>
        <taxon>Viridiplantae</taxon>
        <taxon>Streptophyta</taxon>
        <taxon>Embryophyta</taxon>
        <taxon>Tracheophyta</taxon>
        <taxon>Spermatophyta</taxon>
        <taxon>Magnoliopsida</taxon>
        <taxon>eudicotyledons</taxon>
        <taxon>Gunneridae</taxon>
        <taxon>Pentapetalae</taxon>
        <taxon>rosids</taxon>
        <taxon>malvids</taxon>
        <taxon>Sapindales</taxon>
        <taxon>Sapindaceae</taxon>
        <taxon>Hippocastanoideae</taxon>
        <taxon>Acereae</taxon>
        <taxon>Acer</taxon>
    </lineage>
</organism>
<dbReference type="Proteomes" id="UP001064489">
    <property type="component" value="Chromosome 3"/>
</dbReference>
<accession>A0AAD5J3V4</accession>
<keyword evidence="2" id="KW-1185">Reference proteome</keyword>
<proteinExistence type="predicted"/>
<dbReference type="AlphaFoldDB" id="A0AAD5J3V4"/>
<reference evidence="1" key="2">
    <citation type="submission" date="2023-02" db="EMBL/GenBank/DDBJ databases">
        <authorList>
            <person name="Swenson N.G."/>
            <person name="Wegrzyn J.L."/>
            <person name="Mcevoy S.L."/>
        </authorList>
    </citation>
    <scope>NUCLEOTIDE SEQUENCE</scope>
    <source>
        <strain evidence="1">91603</strain>
        <tissue evidence="1">Leaf</tissue>
    </source>
</reference>
<comment type="caution">
    <text evidence="1">The sequence shown here is derived from an EMBL/GenBank/DDBJ whole genome shotgun (WGS) entry which is preliminary data.</text>
</comment>
<name>A0AAD5J3V4_ACENE</name>
<evidence type="ECO:0000313" key="2">
    <source>
        <dbReference type="Proteomes" id="UP001064489"/>
    </source>
</evidence>
<gene>
    <name evidence="1" type="ORF">LWI28_009596</name>
</gene>
<evidence type="ECO:0000313" key="1">
    <source>
        <dbReference type="EMBL" id="KAI9185680.1"/>
    </source>
</evidence>